<sequence length="204" mass="22571">MHAAGTAAVVATNSLIYSLWKAKKQGQHRTATRRVTFQVNASTAKSNVGGITAHAASIFLRRSTRARCILVSQGSHIIQERLYREPLRQKQDLGDYSSYVQAACLVFSNMKCVNISVQISTTLRLTTSCHPVLQGSGLLRLRGFKLSNLSARASEIRHTYGVRSYRTTITTLTCARWPLEDCVSLVSTRGGSTQLRWALISTQR</sequence>
<dbReference type="AlphaFoldDB" id="A0A136J7X3"/>
<evidence type="ECO:0000313" key="2">
    <source>
        <dbReference type="Proteomes" id="UP000070501"/>
    </source>
</evidence>
<dbReference type="EMBL" id="KQ964248">
    <property type="protein sequence ID" value="KXJ93272.1"/>
    <property type="molecule type" value="Genomic_DNA"/>
</dbReference>
<gene>
    <name evidence="1" type="ORF">Micbo1qcDRAFT_161255</name>
</gene>
<evidence type="ECO:0000313" key="1">
    <source>
        <dbReference type="EMBL" id="KXJ93272.1"/>
    </source>
</evidence>
<dbReference type="InParanoid" id="A0A136J7X3"/>
<accession>A0A136J7X3</accession>
<keyword evidence="2" id="KW-1185">Reference proteome</keyword>
<reference evidence="2" key="1">
    <citation type="submission" date="2016-02" db="EMBL/GenBank/DDBJ databases">
        <title>Draft genome sequence of Microdochium bolleyi, a fungal endophyte of beachgrass.</title>
        <authorList>
            <consortium name="DOE Joint Genome Institute"/>
            <person name="David A.S."/>
            <person name="May G."/>
            <person name="Haridas S."/>
            <person name="Lim J."/>
            <person name="Wang M."/>
            <person name="Labutti K."/>
            <person name="Lipzen A."/>
            <person name="Barry K."/>
            <person name="Grigoriev I.V."/>
        </authorList>
    </citation>
    <scope>NUCLEOTIDE SEQUENCE [LARGE SCALE GENOMIC DNA]</scope>
    <source>
        <strain evidence="2">J235TASD1</strain>
    </source>
</reference>
<dbReference type="Proteomes" id="UP000070501">
    <property type="component" value="Unassembled WGS sequence"/>
</dbReference>
<name>A0A136J7X3_9PEZI</name>
<proteinExistence type="predicted"/>
<protein>
    <submittedName>
        <fullName evidence="1">Uncharacterized protein</fullName>
    </submittedName>
</protein>
<organism evidence="1 2">
    <name type="scientific">Microdochium bolleyi</name>
    <dbReference type="NCBI Taxonomy" id="196109"/>
    <lineage>
        <taxon>Eukaryota</taxon>
        <taxon>Fungi</taxon>
        <taxon>Dikarya</taxon>
        <taxon>Ascomycota</taxon>
        <taxon>Pezizomycotina</taxon>
        <taxon>Sordariomycetes</taxon>
        <taxon>Xylariomycetidae</taxon>
        <taxon>Xylariales</taxon>
        <taxon>Microdochiaceae</taxon>
        <taxon>Microdochium</taxon>
    </lineage>
</organism>